<name>A0AAD5EI90_UMBRA</name>
<evidence type="ECO:0000313" key="2">
    <source>
        <dbReference type="Proteomes" id="UP001206595"/>
    </source>
</evidence>
<dbReference type="RefSeq" id="XP_051448718.1">
    <property type="nucleotide sequence ID" value="XM_051585903.1"/>
</dbReference>
<dbReference type="EMBL" id="MU620895">
    <property type="protein sequence ID" value="KAI8583714.1"/>
    <property type="molecule type" value="Genomic_DNA"/>
</dbReference>
<dbReference type="AlphaFoldDB" id="A0AAD5EI90"/>
<evidence type="ECO:0000313" key="1">
    <source>
        <dbReference type="EMBL" id="KAI8583714.1"/>
    </source>
</evidence>
<reference evidence="1" key="1">
    <citation type="submission" date="2021-06" db="EMBL/GenBank/DDBJ databases">
        <authorList>
            <consortium name="DOE Joint Genome Institute"/>
            <person name="Mondo S.J."/>
            <person name="Amses K.R."/>
            <person name="Simmons D.R."/>
            <person name="Longcore J.E."/>
            <person name="Seto K."/>
            <person name="Alves G.H."/>
            <person name="Bonds A.E."/>
            <person name="Quandt C.A."/>
            <person name="Davis W.J."/>
            <person name="Chang Y."/>
            <person name="Letcher P.M."/>
            <person name="Powell M.J."/>
            <person name="Kuo A."/>
            <person name="Labutti K."/>
            <person name="Pangilinan J."/>
            <person name="Andreopoulos W."/>
            <person name="Tritt A."/>
            <person name="Riley R."/>
            <person name="Hundley H."/>
            <person name="Johnson J."/>
            <person name="Lipzen A."/>
            <person name="Barry K."/>
            <person name="Berbee M.L."/>
            <person name="Buchler N.E."/>
            <person name="Grigoriev I.V."/>
            <person name="Spatafora J.W."/>
            <person name="Stajich J.E."/>
            <person name="James T.Y."/>
        </authorList>
    </citation>
    <scope>NUCLEOTIDE SEQUENCE</scope>
    <source>
        <strain evidence="1">AG</strain>
    </source>
</reference>
<accession>A0AAD5EI90</accession>
<dbReference type="GeneID" id="75911251"/>
<gene>
    <name evidence="1" type="ORF">K450DRAFT_222422</name>
</gene>
<comment type="caution">
    <text evidence="1">The sequence shown here is derived from an EMBL/GenBank/DDBJ whole genome shotgun (WGS) entry which is preliminary data.</text>
</comment>
<sequence length="118" mass="13882">MRFFVFCFFFIYFMVLGCPTGDFVIFFTQRTVPRMFFVLVGIANRFQKSKNDGLCQIYNGSFDRKIKKKESLGNYVQLGRYIGYIRYGVLHAVFFFMLSNRSWTWLPSAGVKSLTELT</sequence>
<protein>
    <submittedName>
        <fullName evidence="1">Uncharacterized protein</fullName>
    </submittedName>
</protein>
<dbReference type="PROSITE" id="PS51257">
    <property type="entry name" value="PROKAR_LIPOPROTEIN"/>
    <property type="match status" value="1"/>
</dbReference>
<keyword evidence="2" id="KW-1185">Reference proteome</keyword>
<organism evidence="1 2">
    <name type="scientific">Umbelopsis ramanniana AG</name>
    <dbReference type="NCBI Taxonomy" id="1314678"/>
    <lineage>
        <taxon>Eukaryota</taxon>
        <taxon>Fungi</taxon>
        <taxon>Fungi incertae sedis</taxon>
        <taxon>Mucoromycota</taxon>
        <taxon>Mucoromycotina</taxon>
        <taxon>Umbelopsidomycetes</taxon>
        <taxon>Umbelopsidales</taxon>
        <taxon>Umbelopsidaceae</taxon>
        <taxon>Umbelopsis</taxon>
    </lineage>
</organism>
<dbReference type="Proteomes" id="UP001206595">
    <property type="component" value="Unassembled WGS sequence"/>
</dbReference>
<proteinExistence type="predicted"/>
<reference evidence="1" key="2">
    <citation type="journal article" date="2022" name="Proc. Natl. Acad. Sci. U.S.A.">
        <title>Diploid-dominant life cycles characterize the early evolution of Fungi.</title>
        <authorList>
            <person name="Amses K.R."/>
            <person name="Simmons D.R."/>
            <person name="Longcore J.E."/>
            <person name="Mondo S.J."/>
            <person name="Seto K."/>
            <person name="Jeronimo G.H."/>
            <person name="Bonds A.E."/>
            <person name="Quandt C.A."/>
            <person name="Davis W.J."/>
            <person name="Chang Y."/>
            <person name="Federici B.A."/>
            <person name="Kuo A."/>
            <person name="LaButti K."/>
            <person name="Pangilinan J."/>
            <person name="Andreopoulos W."/>
            <person name="Tritt A."/>
            <person name="Riley R."/>
            <person name="Hundley H."/>
            <person name="Johnson J."/>
            <person name="Lipzen A."/>
            <person name="Barry K."/>
            <person name="Lang B.F."/>
            <person name="Cuomo C.A."/>
            <person name="Buchler N.E."/>
            <person name="Grigoriev I.V."/>
            <person name="Spatafora J.W."/>
            <person name="Stajich J.E."/>
            <person name="James T.Y."/>
        </authorList>
    </citation>
    <scope>NUCLEOTIDE SEQUENCE</scope>
    <source>
        <strain evidence="1">AG</strain>
    </source>
</reference>